<protein>
    <recommendedName>
        <fullName evidence="3">DNA repair protein RecO</fullName>
    </recommendedName>
</protein>
<dbReference type="RefSeq" id="WP_012991926.1">
    <property type="nucleotide sequence ID" value="NC_013894.1"/>
</dbReference>
<dbReference type="HOGENOM" id="CLU_1414577_0_0_0"/>
<proteinExistence type="predicted"/>
<evidence type="ECO:0000313" key="2">
    <source>
        <dbReference type="Proteomes" id="UP000002043"/>
    </source>
</evidence>
<keyword evidence="2" id="KW-1185">Reference proteome</keyword>
<evidence type="ECO:0008006" key="3">
    <source>
        <dbReference type="Google" id="ProtNLM"/>
    </source>
</evidence>
<dbReference type="STRING" id="638303.Thal_0888"/>
<dbReference type="AlphaFoldDB" id="D3SL90"/>
<dbReference type="Proteomes" id="UP000002043">
    <property type="component" value="Chromosome"/>
</dbReference>
<dbReference type="EMBL" id="CP001931">
    <property type="protein sequence ID" value="ADC89520.1"/>
    <property type="molecule type" value="Genomic_DNA"/>
</dbReference>
<dbReference type="KEGG" id="tal:Thal_0888"/>
<dbReference type="OrthoDB" id="13347at2"/>
<accession>D3SL90</accession>
<organism evidence="1 2">
    <name type="scientific">Thermocrinis albus (strain DSM 14484 / JCM 11386 / HI 11/12)</name>
    <dbReference type="NCBI Taxonomy" id="638303"/>
    <lineage>
        <taxon>Bacteria</taxon>
        <taxon>Pseudomonadati</taxon>
        <taxon>Aquificota</taxon>
        <taxon>Aquificia</taxon>
        <taxon>Aquificales</taxon>
        <taxon>Aquificaceae</taxon>
        <taxon>Thermocrinis</taxon>
    </lineage>
</organism>
<name>D3SL90_THEAH</name>
<sequence length="190" mass="22546">MGVGDFLVLYKIPVEEDLLVRVYGTTGISTLLVRDGTLPQTGYMPIFEPFNVIRLYFRQSGNLLVLVDILKVEPYSYLSLQSYERCMWMYQILFFLYRWIRFYDPNLFELAKRYLTIFPKNPSTFYIRFQLDVLKIMGLFKEEAFGEELSSVVRRLATADTHTLHRIALSKQIRQELSDRINQLLTEHFF</sequence>
<reference evidence="2" key="1">
    <citation type="journal article" date="2010" name="Stand. Genomic Sci.">
        <title>Complete genome sequence of Thermocrinis albus type strain (HI 11/12T).</title>
        <authorList>
            <person name="Wirth R."/>
            <person name="Sikorski J."/>
            <person name="Brambilla E."/>
            <person name="Misra M."/>
            <person name="Lapidus A."/>
            <person name="Copeland A."/>
            <person name="Nolan M."/>
            <person name="Lucas S."/>
            <person name="Chen F."/>
            <person name="Tice H."/>
            <person name="Cheng J.F."/>
            <person name="Han C."/>
            <person name="Detter J.C."/>
            <person name="Tapia R."/>
            <person name="Bruce D."/>
            <person name="Goodwin L."/>
            <person name="Pitluck S."/>
            <person name="Pati A."/>
            <person name="Anderson I."/>
            <person name="Ivanova N."/>
            <person name="Mavromatis K."/>
            <person name="Mikhailova N."/>
            <person name="Chen A."/>
            <person name="Palaniappan K."/>
            <person name="Bilek Y."/>
            <person name="Hader T."/>
            <person name="Land M."/>
            <person name="Hauser L."/>
            <person name="Chang Y.J."/>
            <person name="Jeffries C.D."/>
            <person name="Tindall B.J."/>
            <person name="Rohde M."/>
            <person name="Goker M."/>
            <person name="Bristow J."/>
            <person name="Eisen J.A."/>
            <person name="Markowitz V."/>
            <person name="Hugenholtz P."/>
            <person name="Kyrpides N.C."/>
            <person name="Klenk H.P."/>
        </authorList>
    </citation>
    <scope>NUCLEOTIDE SEQUENCE [LARGE SCALE GENOMIC DNA]</scope>
    <source>
        <strain evidence="2">DSM 14484 / JCM 11386 / HI 11/12</strain>
    </source>
</reference>
<evidence type="ECO:0000313" key="1">
    <source>
        <dbReference type="EMBL" id="ADC89520.1"/>
    </source>
</evidence>
<dbReference type="eggNOG" id="COG1381">
    <property type="taxonomic scope" value="Bacteria"/>
</dbReference>
<gene>
    <name evidence="1" type="ordered locus">Thal_0888</name>
</gene>